<evidence type="ECO:0000256" key="4">
    <source>
        <dbReference type="ARBA" id="ARBA00022840"/>
    </source>
</evidence>
<dbReference type="Gene3D" id="2.60.200.40">
    <property type="match status" value="1"/>
</dbReference>
<dbReference type="SUPFAM" id="SSF111331">
    <property type="entry name" value="NAD kinase/diacylglycerol kinase-like"/>
    <property type="match status" value="1"/>
</dbReference>
<dbReference type="Pfam" id="PF00781">
    <property type="entry name" value="DAGK_cat"/>
    <property type="match status" value="1"/>
</dbReference>
<dbReference type="AlphaFoldDB" id="A0A8H7RI81"/>
<organism evidence="6 7">
    <name type="scientific">Mucor plumbeus</name>
    <dbReference type="NCBI Taxonomy" id="97098"/>
    <lineage>
        <taxon>Eukaryota</taxon>
        <taxon>Fungi</taxon>
        <taxon>Fungi incertae sedis</taxon>
        <taxon>Mucoromycota</taxon>
        <taxon>Mucoromycotina</taxon>
        <taxon>Mucoromycetes</taxon>
        <taxon>Mucorales</taxon>
        <taxon>Mucorineae</taxon>
        <taxon>Mucoraceae</taxon>
        <taxon>Mucor</taxon>
    </lineage>
</organism>
<feature type="domain" description="DAGKc" evidence="5">
    <location>
        <begin position="130"/>
        <end position="280"/>
    </location>
</feature>
<proteinExistence type="predicted"/>
<comment type="caution">
    <text evidence="6">The sequence shown here is derived from an EMBL/GenBank/DDBJ whole genome shotgun (WGS) entry which is preliminary data.</text>
</comment>
<evidence type="ECO:0000256" key="2">
    <source>
        <dbReference type="ARBA" id="ARBA00022741"/>
    </source>
</evidence>
<dbReference type="InterPro" id="IPR017438">
    <property type="entry name" value="ATP-NAD_kinase_N"/>
</dbReference>
<keyword evidence="1" id="KW-0808">Transferase</keyword>
<keyword evidence="2" id="KW-0547">Nucleotide-binding</keyword>
<dbReference type="PANTHER" id="PTHR12358:SF108">
    <property type="entry name" value="DAGKC DOMAIN-CONTAINING PROTEIN"/>
    <property type="match status" value="1"/>
</dbReference>
<keyword evidence="3" id="KW-0418">Kinase</keyword>
<protein>
    <recommendedName>
        <fullName evidence="5">DAGKc domain-containing protein</fullName>
    </recommendedName>
</protein>
<dbReference type="GO" id="GO:0005737">
    <property type="term" value="C:cytoplasm"/>
    <property type="evidence" value="ECO:0007669"/>
    <property type="project" value="TreeGrafter"/>
</dbReference>
<dbReference type="Proteomes" id="UP000650833">
    <property type="component" value="Unassembled WGS sequence"/>
</dbReference>
<dbReference type="GO" id="GO:0046512">
    <property type="term" value="P:sphingosine biosynthetic process"/>
    <property type="evidence" value="ECO:0007669"/>
    <property type="project" value="TreeGrafter"/>
</dbReference>
<dbReference type="InterPro" id="IPR050187">
    <property type="entry name" value="Lipid_Phosphate_FormReg"/>
</dbReference>
<dbReference type="OrthoDB" id="336240at2759"/>
<evidence type="ECO:0000256" key="1">
    <source>
        <dbReference type="ARBA" id="ARBA00022679"/>
    </source>
</evidence>
<dbReference type="EMBL" id="JAEPRC010000065">
    <property type="protein sequence ID" value="KAG2211459.1"/>
    <property type="molecule type" value="Genomic_DNA"/>
</dbReference>
<dbReference type="InterPro" id="IPR045540">
    <property type="entry name" value="YegS/DAGK_C"/>
</dbReference>
<name>A0A8H7RI81_9FUNG</name>
<evidence type="ECO:0000259" key="5">
    <source>
        <dbReference type="PROSITE" id="PS50146"/>
    </source>
</evidence>
<dbReference type="Pfam" id="PF19279">
    <property type="entry name" value="YegS_C"/>
    <property type="match status" value="1"/>
</dbReference>
<dbReference type="GO" id="GO:0016020">
    <property type="term" value="C:membrane"/>
    <property type="evidence" value="ECO:0007669"/>
    <property type="project" value="TreeGrafter"/>
</dbReference>
<dbReference type="InterPro" id="IPR001206">
    <property type="entry name" value="Diacylglycerol_kinase_cat_dom"/>
</dbReference>
<keyword evidence="7" id="KW-1185">Reference proteome</keyword>
<sequence>MSISITVKNQDQKPTRLTLENTNLIIELTDSNSDDNNQNHSEAIDFEYIYSIDHHDGKLDIHTATIQDLQTKGTEENGNQTLTNIRPKETKWILNTLHYQIDTEHAAATEAISEFVTQFKNQVVPHHLALSETKVIVVLNPTSGLRLAETQWKTIVKPMLITAGFTESNLTKITTERDGKTRALAEALGQRILSTSEASEPVPIIISMGGDGTLHEVVNGLSDATTEKANGQFRLAVIPAGSGNAFALGLNIESVEQATLKIIKGLNEKPFYFMDVKFGHSQQDEEWQDHVEYDATKKPARLLVVMSWGFHAQIVSKSRYLRYFMGNKRFSLVAMFLLKFLQQYEGELVLKGAKKFNHEKEQFDEQLQTITLTNDKKFTYFIVSKQHSLEKGFKIAPFASPLTNDMDVVILRDADGDTLTKASIEAFQGGDHVKSENVEYFKATELFLRVRDKAELCLDGEIHDLPSKGILHLKVEKSSTEKSSFTIFI</sequence>
<dbReference type="PANTHER" id="PTHR12358">
    <property type="entry name" value="SPHINGOSINE KINASE"/>
    <property type="match status" value="1"/>
</dbReference>
<evidence type="ECO:0000313" key="7">
    <source>
        <dbReference type="Proteomes" id="UP000650833"/>
    </source>
</evidence>
<accession>A0A8H7RI81</accession>
<dbReference type="GO" id="GO:0001727">
    <property type="term" value="F:lipid kinase activity"/>
    <property type="evidence" value="ECO:0007669"/>
    <property type="project" value="TreeGrafter"/>
</dbReference>
<dbReference type="PROSITE" id="PS50146">
    <property type="entry name" value="DAGK"/>
    <property type="match status" value="1"/>
</dbReference>
<dbReference type="InterPro" id="IPR016064">
    <property type="entry name" value="NAD/diacylglycerol_kinase_sf"/>
</dbReference>
<evidence type="ECO:0000313" key="6">
    <source>
        <dbReference type="EMBL" id="KAG2211459.1"/>
    </source>
</evidence>
<dbReference type="GO" id="GO:0005524">
    <property type="term" value="F:ATP binding"/>
    <property type="evidence" value="ECO:0007669"/>
    <property type="project" value="UniProtKB-KW"/>
</dbReference>
<keyword evidence="4" id="KW-0067">ATP-binding</keyword>
<reference evidence="6" key="1">
    <citation type="submission" date="2020-12" db="EMBL/GenBank/DDBJ databases">
        <title>Metabolic potential, ecology and presence of endohyphal bacteria is reflected in genomic diversity of Mucoromycotina.</title>
        <authorList>
            <person name="Muszewska A."/>
            <person name="Okrasinska A."/>
            <person name="Steczkiewicz K."/>
            <person name="Drgas O."/>
            <person name="Orlowska M."/>
            <person name="Perlinska-Lenart U."/>
            <person name="Aleksandrzak-Piekarczyk T."/>
            <person name="Szatraj K."/>
            <person name="Zielenkiewicz U."/>
            <person name="Pilsyk S."/>
            <person name="Malc E."/>
            <person name="Mieczkowski P."/>
            <person name="Kruszewska J.S."/>
            <person name="Biernat P."/>
            <person name="Pawlowska J."/>
        </authorList>
    </citation>
    <scope>NUCLEOTIDE SEQUENCE</scope>
    <source>
        <strain evidence="6">CBS 226.32</strain>
    </source>
</reference>
<evidence type="ECO:0000256" key="3">
    <source>
        <dbReference type="ARBA" id="ARBA00022777"/>
    </source>
</evidence>
<dbReference type="Gene3D" id="3.40.50.10330">
    <property type="entry name" value="Probable inorganic polyphosphate/atp-NAD kinase, domain 1"/>
    <property type="match status" value="1"/>
</dbReference>
<gene>
    <name evidence="6" type="ORF">INT46_000283</name>
</gene>